<keyword evidence="4 5" id="KW-0472">Membrane</keyword>
<comment type="similarity">
    <text evidence="5">Belongs to the steroid 5-alpha reductase family. Polyprenal reductase subfamily.</text>
</comment>
<dbReference type="Pfam" id="PF02544">
    <property type="entry name" value="Steroid_dh"/>
    <property type="match status" value="1"/>
</dbReference>
<keyword evidence="8" id="KW-1185">Reference proteome</keyword>
<dbReference type="GO" id="GO:0005789">
    <property type="term" value="C:endoplasmic reticulum membrane"/>
    <property type="evidence" value="ECO:0007669"/>
    <property type="project" value="UniProtKB-SubCell"/>
</dbReference>
<dbReference type="GO" id="GO:0160198">
    <property type="term" value="F:polyprenal reductase activity"/>
    <property type="evidence" value="ECO:0007669"/>
    <property type="project" value="UniProtKB-EC"/>
</dbReference>
<dbReference type="GO" id="GO:0102389">
    <property type="term" value="F:polyprenol reductase activity"/>
    <property type="evidence" value="ECO:0007669"/>
    <property type="project" value="UniProtKB-UniRule"/>
</dbReference>
<protein>
    <recommendedName>
        <fullName evidence="5">Polyprenal reductase</fullName>
        <ecNumber evidence="5">1.3.1.94</ecNumber>
    </recommendedName>
</protein>
<comment type="catalytic activity">
    <reaction evidence="5">
        <text>a di-trans,poly-cis-dolichal + NADP(+) = a di-trans,poly-cis-polyprenal + NADPH + H(+)</text>
        <dbReference type="Rhea" id="RHEA:80727"/>
        <dbReference type="Rhea" id="RHEA-COMP:19536"/>
        <dbReference type="Rhea" id="RHEA-COMP:19537"/>
        <dbReference type="ChEBI" id="CHEBI:15378"/>
        <dbReference type="ChEBI" id="CHEBI:57783"/>
        <dbReference type="ChEBI" id="CHEBI:58349"/>
        <dbReference type="ChEBI" id="CHEBI:231623"/>
        <dbReference type="ChEBI" id="CHEBI:231637"/>
        <dbReference type="EC" id="1.3.1.94"/>
    </reaction>
    <physiologicalReaction direction="right-to-left" evidence="5">
        <dbReference type="Rhea" id="RHEA:80729"/>
    </physiologicalReaction>
</comment>
<dbReference type="PANTHER" id="PTHR14624">
    <property type="entry name" value="DFG10 PROTEIN"/>
    <property type="match status" value="1"/>
</dbReference>
<dbReference type="GO" id="GO:0016095">
    <property type="term" value="P:polyprenol catabolic process"/>
    <property type="evidence" value="ECO:0007669"/>
    <property type="project" value="UniProtKB-UniRule"/>
</dbReference>
<comment type="pathway">
    <text evidence="5">Protein modification; protein glycosylation.</text>
</comment>
<feature type="transmembrane region" description="Helical" evidence="5">
    <location>
        <begin position="224"/>
        <end position="242"/>
    </location>
</feature>
<dbReference type="Proteomes" id="UP001201980">
    <property type="component" value="Unassembled WGS sequence"/>
</dbReference>
<keyword evidence="5" id="KW-0560">Oxidoreductase</keyword>
<dbReference type="PROSITE" id="PS50244">
    <property type="entry name" value="S5A_REDUCTASE"/>
    <property type="match status" value="1"/>
</dbReference>
<name>A0AAD5RUE7_9PEZI</name>
<feature type="transmembrane region" description="Helical" evidence="5">
    <location>
        <begin position="292"/>
        <end position="313"/>
    </location>
</feature>
<dbReference type="EMBL" id="JAKWBI020000066">
    <property type="protein sequence ID" value="KAJ2903925.1"/>
    <property type="molecule type" value="Genomic_DNA"/>
</dbReference>
<evidence type="ECO:0000259" key="6">
    <source>
        <dbReference type="Pfam" id="PF02544"/>
    </source>
</evidence>
<evidence type="ECO:0000256" key="1">
    <source>
        <dbReference type="ARBA" id="ARBA00004127"/>
    </source>
</evidence>
<reference evidence="7" key="1">
    <citation type="submission" date="2022-07" db="EMBL/GenBank/DDBJ databases">
        <title>Draft genome sequence of Zalerion maritima ATCC 34329, a (micro)plastics degrading marine fungus.</title>
        <authorList>
            <person name="Paco A."/>
            <person name="Goncalves M.F.M."/>
            <person name="Rocha-Santos T.A.P."/>
            <person name="Alves A."/>
        </authorList>
    </citation>
    <scope>NUCLEOTIDE SEQUENCE</scope>
    <source>
        <strain evidence="7">ATCC 34329</strain>
    </source>
</reference>
<feature type="domain" description="3-oxo-5-alpha-steroid 4-dehydrogenase C-terminal" evidence="6">
    <location>
        <begin position="227"/>
        <end position="339"/>
    </location>
</feature>
<dbReference type="PANTHER" id="PTHR14624:SF0">
    <property type="entry name" value="POLYPRENOL REDUCTASE"/>
    <property type="match status" value="1"/>
</dbReference>
<evidence type="ECO:0000313" key="7">
    <source>
        <dbReference type="EMBL" id="KAJ2903925.1"/>
    </source>
</evidence>
<dbReference type="GO" id="GO:0006488">
    <property type="term" value="P:dolichol-linked oligosaccharide biosynthetic process"/>
    <property type="evidence" value="ECO:0007669"/>
    <property type="project" value="UniProtKB-UniRule"/>
</dbReference>
<dbReference type="InterPro" id="IPR001104">
    <property type="entry name" value="3-oxo-5_a-steroid_4-DH_C"/>
</dbReference>
<keyword evidence="5" id="KW-0256">Endoplasmic reticulum</keyword>
<organism evidence="7 8">
    <name type="scientific">Zalerion maritima</name>
    <dbReference type="NCBI Taxonomy" id="339359"/>
    <lineage>
        <taxon>Eukaryota</taxon>
        <taxon>Fungi</taxon>
        <taxon>Dikarya</taxon>
        <taxon>Ascomycota</taxon>
        <taxon>Pezizomycotina</taxon>
        <taxon>Sordariomycetes</taxon>
        <taxon>Lulworthiomycetidae</taxon>
        <taxon>Lulworthiales</taxon>
        <taxon>Lulworthiaceae</taxon>
        <taxon>Zalerion</taxon>
    </lineage>
</organism>
<proteinExistence type="inferred from homology"/>
<comment type="caution">
    <text evidence="7">The sequence shown here is derived from an EMBL/GenBank/DDBJ whole genome shotgun (WGS) entry which is preliminary data.</text>
</comment>
<dbReference type="GO" id="GO:0003865">
    <property type="term" value="F:3-oxo-5-alpha-steroid 4-dehydrogenase activity"/>
    <property type="evidence" value="ECO:0007669"/>
    <property type="project" value="TreeGrafter"/>
</dbReference>
<comment type="function">
    <text evidence="5">Plays a key role in early steps of protein N-linked glycosylation by being involved in the conversion of polyprenol into dolichol. Acts as a polyprenal reductase that mediates the reduction of polyprenal into dolichal in a NADP-dependent mechanism. Dolichols are required for the synthesis of dolichol-linked monosaccharides and the oligosaccharide precursor used for N-glycosylation.</text>
</comment>
<evidence type="ECO:0000313" key="8">
    <source>
        <dbReference type="Proteomes" id="UP001201980"/>
    </source>
</evidence>
<feature type="transmembrane region" description="Helical" evidence="5">
    <location>
        <begin position="184"/>
        <end position="204"/>
    </location>
</feature>
<sequence>MSFSKGGGAVSSLLDKYGPNTPAQGVQAFFIFIIVFVAFAAALPPDVSGLLLNYGSRSSQITGGADGDGTTSNGGTTGTSNETREGWLASFAAKLTSYGQVPHQWFVHFYMLSFACSLFWLHQHVSSGPALRGIAVHQTKHAGKAELSMTLGQVYLAWCMMLVQGSRRLYEDLYVKKQSKSPMWVVHWLLGLGFYSAMSVAVWIEGSGALLTPYPPTAAQLLDIPIIKMMVGGGLFIIGSRMQHQCHVHLASLKKYSLPTDVMFSKLVCPHYTAECLIYVGMAVAAAPPHAMLNKTVLCALIFVATNLGITAYGTRKWYAEKFGEDKLIGKWNMIPWVF</sequence>
<feature type="transmembrane region" description="Helical" evidence="5">
    <location>
        <begin position="25"/>
        <end position="43"/>
    </location>
</feature>
<dbReference type="EC" id="1.3.1.94" evidence="5"/>
<accession>A0AAD5RUE7</accession>
<evidence type="ECO:0000256" key="5">
    <source>
        <dbReference type="RuleBase" id="RU367081"/>
    </source>
</evidence>
<evidence type="ECO:0000256" key="2">
    <source>
        <dbReference type="ARBA" id="ARBA00022692"/>
    </source>
</evidence>
<dbReference type="AlphaFoldDB" id="A0AAD5RUE7"/>
<dbReference type="InterPro" id="IPR039698">
    <property type="entry name" value="Dfg10/SRD5A3"/>
</dbReference>
<keyword evidence="2 5" id="KW-0812">Transmembrane</keyword>
<keyword evidence="5" id="KW-0521">NADP</keyword>
<keyword evidence="3 5" id="KW-1133">Transmembrane helix</keyword>
<evidence type="ECO:0000256" key="4">
    <source>
        <dbReference type="ARBA" id="ARBA00023136"/>
    </source>
</evidence>
<gene>
    <name evidence="7" type="ORF">MKZ38_009089</name>
</gene>
<comment type="subcellular location">
    <subcellularLocation>
        <location evidence="1">Endomembrane system</location>
        <topology evidence="1">Multi-pass membrane protein</topology>
    </subcellularLocation>
    <subcellularLocation>
        <location evidence="5">Endoplasmic reticulum membrane</location>
    </subcellularLocation>
</comment>
<evidence type="ECO:0000256" key="3">
    <source>
        <dbReference type="ARBA" id="ARBA00022989"/>
    </source>
</evidence>